<gene>
    <name evidence="1" type="ORF">DAQ1742_03522</name>
</gene>
<evidence type="ECO:0000313" key="1">
    <source>
        <dbReference type="EMBL" id="SLM64322.1"/>
    </source>
</evidence>
<proteinExistence type="predicted"/>
<name>A0A375AE02_9GAMM</name>
<organism evidence="1 2">
    <name type="scientific">Dickeya aquatica</name>
    <dbReference type="NCBI Taxonomy" id="1401087"/>
    <lineage>
        <taxon>Bacteria</taxon>
        <taxon>Pseudomonadati</taxon>
        <taxon>Pseudomonadota</taxon>
        <taxon>Gammaproteobacteria</taxon>
        <taxon>Enterobacterales</taxon>
        <taxon>Pectobacteriaceae</taxon>
        <taxon>Dickeya</taxon>
    </lineage>
</organism>
<keyword evidence="2" id="KW-1185">Reference proteome</keyword>
<dbReference type="KEGG" id="daq:DAQ1742_03522"/>
<accession>A0A375AE02</accession>
<dbReference type="EMBL" id="LT615367">
    <property type="protein sequence ID" value="SLM64322.1"/>
    <property type="molecule type" value="Genomic_DNA"/>
</dbReference>
<dbReference type="AlphaFoldDB" id="A0A375AE02"/>
<evidence type="ECO:0000313" key="2">
    <source>
        <dbReference type="Proteomes" id="UP000294820"/>
    </source>
</evidence>
<reference evidence="1 2" key="1">
    <citation type="submission" date="2016-09" db="EMBL/GenBank/DDBJ databases">
        <authorList>
            <person name="Reverchon S."/>
            <person name="Nasser W."/>
            <person name="Leonard S."/>
            <person name="Brochier C."/>
            <person name="Duprey A."/>
        </authorList>
    </citation>
    <scope>NUCLEOTIDE SEQUENCE [LARGE SCALE GENOMIC DNA]</scope>
    <source>
        <strain evidence="1 2">174/2</strain>
    </source>
</reference>
<protein>
    <submittedName>
        <fullName evidence="1">Uncharacterized protein</fullName>
    </submittedName>
</protein>
<dbReference type="Proteomes" id="UP000294820">
    <property type="component" value="Chromosome 1"/>
</dbReference>
<sequence length="55" mass="6184">MLLSQVLGTIPPFTPQAFAALSNRLSPELIDQRHSEDVVRLMFEKTPLSDWNGLC</sequence>